<dbReference type="SFLD" id="SFLDS00005">
    <property type="entry name" value="Isoprenoid_Synthase_Type_I"/>
    <property type="match status" value="1"/>
</dbReference>
<evidence type="ECO:0000256" key="4">
    <source>
        <dbReference type="ARBA" id="ARBA00022723"/>
    </source>
</evidence>
<dbReference type="InterPro" id="IPR008949">
    <property type="entry name" value="Isoprenoid_synthase_dom_sf"/>
</dbReference>
<dbReference type="KEGG" id="amy:ADJ76_03820"/>
<evidence type="ECO:0000256" key="5">
    <source>
        <dbReference type="ARBA" id="ARBA00022842"/>
    </source>
</evidence>
<dbReference type="EMBL" id="CP066065">
    <property type="protein sequence ID" value="QQC44323.1"/>
    <property type="molecule type" value="Genomic_DNA"/>
</dbReference>
<dbReference type="SUPFAM" id="SSF48576">
    <property type="entry name" value="Terpenoid synthases"/>
    <property type="match status" value="1"/>
</dbReference>
<keyword evidence="3 6" id="KW-0808">Transferase</keyword>
<evidence type="ECO:0000256" key="1">
    <source>
        <dbReference type="ARBA" id="ARBA00001946"/>
    </source>
</evidence>
<keyword evidence="5" id="KW-0460">Magnesium</keyword>
<name>A0AAP9Y7M0_9ACTO</name>
<comment type="similarity">
    <text evidence="2 6">Belongs to the FPP/GGPP synthase family.</text>
</comment>
<dbReference type="PROSITE" id="PS00723">
    <property type="entry name" value="POLYPRENYL_SYNTHASE_1"/>
    <property type="match status" value="1"/>
</dbReference>
<reference evidence="7 8" key="1">
    <citation type="submission" date="2020-12" db="EMBL/GenBank/DDBJ databases">
        <title>FDA dAtabase for Regulatory Grade micrObial Sequences (FDA-ARGOS): Supporting development and validation of Infectious Disease Dx tests.</title>
        <authorList>
            <person name="Sproer C."/>
            <person name="Gronow S."/>
            <person name="Severitt S."/>
            <person name="Schroder I."/>
            <person name="Tallon L."/>
            <person name="Sadzewicz L."/>
            <person name="Zhao X."/>
            <person name="Boylan J."/>
            <person name="Ott S."/>
            <person name="Bowen H."/>
            <person name="Vavikolanu K."/>
            <person name="Mehta A."/>
            <person name="Aluvathingal J."/>
            <person name="Nadendla S."/>
            <person name="Lowell S."/>
            <person name="Myers T."/>
            <person name="Yan Y."/>
            <person name="Sichtig H."/>
        </authorList>
    </citation>
    <scope>NUCLEOTIDE SEQUENCE [LARGE SCALE GENOMIC DNA]</scope>
    <source>
        <strain evidence="7 8">FDAARGOS_985</strain>
    </source>
</reference>
<dbReference type="GO" id="GO:0008299">
    <property type="term" value="P:isoprenoid biosynthetic process"/>
    <property type="evidence" value="ECO:0007669"/>
    <property type="project" value="InterPro"/>
</dbReference>
<dbReference type="Proteomes" id="UP000595220">
    <property type="component" value="Chromosome"/>
</dbReference>
<dbReference type="InterPro" id="IPR000092">
    <property type="entry name" value="Polyprenyl_synt"/>
</dbReference>
<dbReference type="Pfam" id="PF00348">
    <property type="entry name" value="polyprenyl_synt"/>
    <property type="match status" value="1"/>
</dbReference>
<dbReference type="GO" id="GO:0046872">
    <property type="term" value="F:metal ion binding"/>
    <property type="evidence" value="ECO:0007669"/>
    <property type="project" value="UniProtKB-KW"/>
</dbReference>
<dbReference type="PANTHER" id="PTHR12001:SF85">
    <property type="entry name" value="SHORT CHAIN ISOPRENYL DIPHOSPHATE SYNTHASE"/>
    <property type="match status" value="1"/>
</dbReference>
<proteinExistence type="inferred from homology"/>
<evidence type="ECO:0000313" key="8">
    <source>
        <dbReference type="Proteomes" id="UP000595220"/>
    </source>
</evidence>
<dbReference type="Gene3D" id="1.10.600.10">
    <property type="entry name" value="Farnesyl Diphosphate Synthase"/>
    <property type="match status" value="1"/>
</dbReference>
<protein>
    <submittedName>
        <fullName evidence="7">Polyprenyl synthetase family protein</fullName>
    </submittedName>
</protein>
<evidence type="ECO:0000256" key="2">
    <source>
        <dbReference type="ARBA" id="ARBA00006706"/>
    </source>
</evidence>
<evidence type="ECO:0000313" key="7">
    <source>
        <dbReference type="EMBL" id="QQC44323.1"/>
    </source>
</evidence>
<evidence type="ECO:0000256" key="3">
    <source>
        <dbReference type="ARBA" id="ARBA00022679"/>
    </source>
</evidence>
<dbReference type="PANTHER" id="PTHR12001">
    <property type="entry name" value="GERANYLGERANYL PYROPHOSPHATE SYNTHASE"/>
    <property type="match status" value="1"/>
</dbReference>
<keyword evidence="4" id="KW-0479">Metal-binding</keyword>
<dbReference type="AlphaFoldDB" id="A0AAP9Y7M0"/>
<keyword evidence="8" id="KW-1185">Reference proteome</keyword>
<accession>A0AAP9Y7M0</accession>
<evidence type="ECO:0000256" key="6">
    <source>
        <dbReference type="RuleBase" id="RU004466"/>
    </source>
</evidence>
<dbReference type="GO" id="GO:0004659">
    <property type="term" value="F:prenyltransferase activity"/>
    <property type="evidence" value="ECO:0007669"/>
    <property type="project" value="InterPro"/>
</dbReference>
<dbReference type="RefSeq" id="WP_050694865.1">
    <property type="nucleotide sequence ID" value="NZ_CP012072.1"/>
</dbReference>
<organism evidence="7 8">
    <name type="scientific">Schaalia meyeri</name>
    <dbReference type="NCBI Taxonomy" id="52773"/>
    <lineage>
        <taxon>Bacteria</taxon>
        <taxon>Bacillati</taxon>
        <taxon>Actinomycetota</taxon>
        <taxon>Actinomycetes</taxon>
        <taxon>Actinomycetales</taxon>
        <taxon>Actinomycetaceae</taxon>
        <taxon>Schaalia</taxon>
    </lineage>
</organism>
<gene>
    <name evidence="7" type="ORF">I6H42_02630</name>
</gene>
<dbReference type="InterPro" id="IPR033749">
    <property type="entry name" value="Polyprenyl_synt_CS"/>
</dbReference>
<comment type="cofactor">
    <cofactor evidence="1">
        <name>Mg(2+)</name>
        <dbReference type="ChEBI" id="CHEBI:18420"/>
    </cofactor>
</comment>
<sequence length="367" mass="38793">MSLSDSFSVLRPLIDEATAASLTRLLKRTGTSGRSEEFVGSVLAAASGGKRFRALMAHVGYSLSATCPLTDVSLPHVSAALELYQASALVHDDIIDKADERRGSPTPHRRLADHHRRVGWIGTPSDFGTHAAILVGDFLFSAATAAAAEQALLLNSASARSFTERFALMHAEVALGQYLDIVAEQTPLDPERHDAVSAADALVVARHKSAHYSVVHPAALGAICAANPPGDRRTLLAALERILTPWGVAFQLRDDDLGVFGDPTVTGKPVGDDLREGKRTVLLALTWAASSPSERAALTDVLGTDTASADQISSAAAIIERNGRAAHEAQIDRLVADGHSALENSGLDAAAREILRELCALLTSRRA</sequence>